<evidence type="ECO:0000313" key="2">
    <source>
        <dbReference type="Proteomes" id="UP001249851"/>
    </source>
</evidence>
<gene>
    <name evidence="1" type="ORF">P5673_020251</name>
</gene>
<dbReference type="Proteomes" id="UP001249851">
    <property type="component" value="Unassembled WGS sequence"/>
</dbReference>
<protein>
    <submittedName>
        <fullName evidence="1">Uncharacterized protein</fullName>
    </submittedName>
</protein>
<keyword evidence="2" id="KW-1185">Reference proteome</keyword>
<accession>A0AAD9QA34</accession>
<dbReference type="EMBL" id="JARQWQ010000049">
    <property type="protein sequence ID" value="KAK2557504.1"/>
    <property type="molecule type" value="Genomic_DNA"/>
</dbReference>
<evidence type="ECO:0000313" key="1">
    <source>
        <dbReference type="EMBL" id="KAK2557504.1"/>
    </source>
</evidence>
<feature type="non-terminal residue" evidence="1">
    <location>
        <position position="179"/>
    </location>
</feature>
<name>A0AAD9QA34_ACRCE</name>
<reference evidence="1" key="2">
    <citation type="journal article" date="2023" name="Science">
        <title>Genomic signatures of disease resistance in endangered staghorn corals.</title>
        <authorList>
            <person name="Vollmer S.V."/>
            <person name="Selwyn J.D."/>
            <person name="Despard B.A."/>
            <person name="Roesel C.L."/>
        </authorList>
    </citation>
    <scope>NUCLEOTIDE SEQUENCE</scope>
    <source>
        <strain evidence="1">K2</strain>
    </source>
</reference>
<comment type="caution">
    <text evidence="1">The sequence shown here is derived from an EMBL/GenBank/DDBJ whole genome shotgun (WGS) entry which is preliminary data.</text>
</comment>
<organism evidence="1 2">
    <name type="scientific">Acropora cervicornis</name>
    <name type="common">Staghorn coral</name>
    <dbReference type="NCBI Taxonomy" id="6130"/>
    <lineage>
        <taxon>Eukaryota</taxon>
        <taxon>Metazoa</taxon>
        <taxon>Cnidaria</taxon>
        <taxon>Anthozoa</taxon>
        <taxon>Hexacorallia</taxon>
        <taxon>Scleractinia</taxon>
        <taxon>Astrocoeniina</taxon>
        <taxon>Acroporidae</taxon>
        <taxon>Acropora</taxon>
    </lineage>
</organism>
<reference evidence="1" key="1">
    <citation type="journal article" date="2023" name="G3 (Bethesda)">
        <title>Whole genome assembly and annotation of the endangered Caribbean coral Acropora cervicornis.</title>
        <authorList>
            <person name="Selwyn J.D."/>
            <person name="Vollmer S.V."/>
        </authorList>
    </citation>
    <scope>NUCLEOTIDE SEQUENCE</scope>
    <source>
        <strain evidence="1">K2</strain>
    </source>
</reference>
<dbReference type="AlphaFoldDB" id="A0AAD9QA34"/>
<sequence length="179" mass="19834">IGGKNIYLRLSVSGECDKKDSVWETLEKELPRVFANTTQNYSGAELRTVRCGSLIFDVVVKFSSEVAEDDIISLIQKAVLVGNLGVLSVHVSYVTLNPHGAQTTVTSPTNTDPKSGKVKNKVVLMKLHMQVLQCSLIPRDQCKKPIRAECRLTKLKSLQTKERLPSNGHAVNRMRRSST</sequence>
<proteinExistence type="predicted"/>